<dbReference type="AlphaFoldDB" id="T1PLJ7"/>
<accession>T1PLJ7</accession>
<name>T1PLJ7_MUSDO</name>
<dbReference type="PROSITE" id="PS50178">
    <property type="entry name" value="ZF_FYVE"/>
    <property type="match status" value="2"/>
</dbReference>
<dbReference type="InterPro" id="IPR000306">
    <property type="entry name" value="Znf_FYVE"/>
</dbReference>
<dbReference type="GO" id="GO:0043325">
    <property type="term" value="F:phosphatidylinositol-3,4-bisphosphate binding"/>
    <property type="evidence" value="ECO:0007669"/>
    <property type="project" value="TreeGrafter"/>
</dbReference>
<dbReference type="GO" id="GO:0005547">
    <property type="term" value="F:phosphatidylinositol-3,4,5-trisphosphate binding"/>
    <property type="evidence" value="ECO:0007669"/>
    <property type="project" value="TreeGrafter"/>
</dbReference>
<evidence type="ECO:0000259" key="6">
    <source>
        <dbReference type="PROSITE" id="PS50178"/>
    </source>
</evidence>
<keyword evidence="2 4" id="KW-0863">Zinc-finger</keyword>
<dbReference type="VEuPathDB" id="VectorBase:MDOA011263"/>
<keyword evidence="1" id="KW-0479">Metal-binding</keyword>
<dbReference type="EMBL" id="KA649584">
    <property type="protein sequence ID" value="AFP64213.1"/>
    <property type="molecule type" value="mRNA"/>
</dbReference>
<dbReference type="GO" id="GO:0008270">
    <property type="term" value="F:zinc ion binding"/>
    <property type="evidence" value="ECO:0007669"/>
    <property type="project" value="UniProtKB-KW"/>
</dbReference>
<dbReference type="Gene3D" id="3.40.50.300">
    <property type="entry name" value="P-loop containing nucleotide triphosphate hydrolases"/>
    <property type="match status" value="1"/>
</dbReference>
<evidence type="ECO:0000256" key="4">
    <source>
        <dbReference type="PROSITE-ProRule" id="PRU00091"/>
    </source>
</evidence>
<evidence type="ECO:0000256" key="5">
    <source>
        <dbReference type="SAM" id="MobiDB-lite"/>
    </source>
</evidence>
<evidence type="ECO:0000256" key="1">
    <source>
        <dbReference type="ARBA" id="ARBA00022723"/>
    </source>
</evidence>
<feature type="region of interest" description="Disordered" evidence="5">
    <location>
        <begin position="701"/>
        <end position="730"/>
    </location>
</feature>
<dbReference type="Gene3D" id="3.30.40.10">
    <property type="entry name" value="Zinc/RING finger domain, C3HC4 (zinc finger)"/>
    <property type="match status" value="2"/>
</dbReference>
<dbReference type="GO" id="GO:0005545">
    <property type="term" value="F:1-phosphatidylinositol binding"/>
    <property type="evidence" value="ECO:0007669"/>
    <property type="project" value="TreeGrafter"/>
</dbReference>
<feature type="compositionally biased region" description="Low complexity" evidence="5">
    <location>
        <begin position="701"/>
        <end position="710"/>
    </location>
</feature>
<reference evidence="7" key="1">
    <citation type="submission" date="2012-08" db="EMBL/GenBank/DDBJ databases">
        <title>Transcriptome of adult Musca domestica launches a platform for comparative house fly gene expression and characterization of differential gene expression among resistant and susceptible house flies.</title>
        <authorList>
            <person name="Liu N."/>
            <person name="Zhang L."/>
            <person name="Li M."/>
            <person name="Reid W."/>
        </authorList>
    </citation>
    <scope>NUCLEOTIDE SEQUENCE</scope>
    <source>
        <strain evidence="7">ALHF</strain>
        <tissue evidence="7">Whole body</tissue>
    </source>
</reference>
<dbReference type="InterPro" id="IPR027417">
    <property type="entry name" value="P-loop_NTPase"/>
</dbReference>
<dbReference type="Pfam" id="PF01363">
    <property type="entry name" value="FYVE"/>
    <property type="match status" value="2"/>
</dbReference>
<dbReference type="SUPFAM" id="SSF57903">
    <property type="entry name" value="FYVE/PHD zinc finger"/>
    <property type="match status" value="2"/>
</dbReference>
<proteinExistence type="evidence at transcript level"/>
<dbReference type="VEuPathDB" id="VectorBase:MDOMA2_012154"/>
<dbReference type="PANTHER" id="PTHR46624:SF4">
    <property type="entry name" value="FYVE-TYPE DOMAIN-CONTAINING PROTEIN"/>
    <property type="match status" value="1"/>
</dbReference>
<dbReference type="SMART" id="SM00064">
    <property type="entry name" value="FYVE"/>
    <property type="match status" value="2"/>
</dbReference>
<feature type="compositionally biased region" description="Low complexity" evidence="5">
    <location>
        <begin position="540"/>
        <end position="562"/>
    </location>
</feature>
<feature type="domain" description="FYVE-type" evidence="6">
    <location>
        <begin position="609"/>
        <end position="695"/>
    </location>
</feature>
<keyword evidence="3" id="KW-0862">Zinc</keyword>
<dbReference type="PANTHER" id="PTHR46624">
    <property type="entry name" value="AGAP002036-PA"/>
    <property type="match status" value="1"/>
</dbReference>
<feature type="domain" description="FYVE-type" evidence="6">
    <location>
        <begin position="465"/>
        <end position="526"/>
    </location>
</feature>
<feature type="region of interest" description="Disordered" evidence="5">
    <location>
        <begin position="531"/>
        <end position="562"/>
    </location>
</feature>
<dbReference type="InterPro" id="IPR017455">
    <property type="entry name" value="Znf_FYVE-rel"/>
</dbReference>
<dbReference type="InterPro" id="IPR042427">
    <property type="entry name" value="ZFYV1"/>
</dbReference>
<evidence type="ECO:0000256" key="3">
    <source>
        <dbReference type="ARBA" id="ARBA00022833"/>
    </source>
</evidence>
<dbReference type="GO" id="GO:0140042">
    <property type="term" value="P:lipid droplet formation"/>
    <property type="evidence" value="ECO:0007669"/>
    <property type="project" value="TreeGrafter"/>
</dbReference>
<dbReference type="GO" id="GO:0005811">
    <property type="term" value="C:lipid droplet"/>
    <property type="evidence" value="ECO:0007669"/>
    <property type="project" value="TreeGrafter"/>
</dbReference>
<evidence type="ECO:0000256" key="2">
    <source>
        <dbReference type="ARBA" id="ARBA00022771"/>
    </source>
</evidence>
<sequence>MAFMKPISEEEALRPDIVCDADFRSIPFTSTDYEVMDNSTDRSFLLMDANEHLHIATPELFCKKLHCPDTAKIKVVTIFGNTGDGKSHTMNHTFFKGEEVFKTSPEQNSCTLGVYAAMQNEIGVLCLDTEGLLSTSSKSNQRMRMLLKILAISDIVIYRTRSERLHSDMYEFLGTASKAFCLHFSQALQSLSIQGSANLGPAVIIFHETRHTKPLENSVEESAEEKLREKFARLNYDINAFSSLRYVGIQTSSNGSTDYNKLIAALRVDLDNTTVRSARQPSIIFKAMRALNKKFSGEIVERSINPFPEQYFTCPILCASCNRRCQRSMGHEGEDHLNLNPCQHQHQFENKVELCKVCYNNGREVIVTRIDTWTHSVINCPHCGEIAKTFKYWSGTQECDAIRTQTVHIWKDSNISPKGPSHSGQMVLDKVSYVCEALTNFSSQPTGVLKEWCADKVAPKYWKPNHEIVNCFSCKKNFDKTGLRKHHCRGCGEGFCDACSKHRMPVPARKWFENVRVCNDCRQFLLKHPNSMPDQEEQTTNDNTTNSQNHTAGSSNADASAAAHEETDVTVRKCGETLYNTISNVASVALECTKDIIKDTARPDYWVPDSEALSCHICKMKFGTAEELLALAMSNANERAQSPQRSFKGGDCKRHHCRKCGQGVCAECSKSRRPVPERGWLDDVRVCDECVSDNVNTTVGGSLSSSSVPPDNATPRTNSNCSSSGGGGGSGCRCRSFWRGRWSAGGNLDLGLYHMHASYDSLIFVRRGFILQIRLIHGLGGRTTGIQGLGNFRLPLQNRCGLG</sequence>
<organism evidence="7">
    <name type="scientific">Musca domestica</name>
    <name type="common">House fly</name>
    <dbReference type="NCBI Taxonomy" id="7370"/>
    <lineage>
        <taxon>Eukaryota</taxon>
        <taxon>Metazoa</taxon>
        <taxon>Ecdysozoa</taxon>
        <taxon>Arthropoda</taxon>
        <taxon>Hexapoda</taxon>
        <taxon>Insecta</taxon>
        <taxon>Pterygota</taxon>
        <taxon>Neoptera</taxon>
        <taxon>Endopterygota</taxon>
        <taxon>Diptera</taxon>
        <taxon>Brachycera</taxon>
        <taxon>Muscomorpha</taxon>
        <taxon>Muscoidea</taxon>
        <taxon>Muscidae</taxon>
        <taxon>Musca</taxon>
    </lineage>
</organism>
<dbReference type="InterPro" id="IPR011011">
    <property type="entry name" value="Znf_FYVE_PHD"/>
</dbReference>
<dbReference type="GO" id="GO:0032266">
    <property type="term" value="F:phosphatidylinositol-3-phosphate binding"/>
    <property type="evidence" value="ECO:0007669"/>
    <property type="project" value="TreeGrafter"/>
</dbReference>
<protein>
    <submittedName>
        <fullName evidence="7">FYVE zinc finger protein</fullName>
    </submittedName>
</protein>
<evidence type="ECO:0000313" key="7">
    <source>
        <dbReference type="EMBL" id="AFP64213.1"/>
    </source>
</evidence>
<dbReference type="SUPFAM" id="SSF52540">
    <property type="entry name" value="P-loop containing nucleoside triphosphate hydrolases"/>
    <property type="match status" value="1"/>
</dbReference>
<dbReference type="InterPro" id="IPR013083">
    <property type="entry name" value="Znf_RING/FYVE/PHD"/>
</dbReference>